<evidence type="ECO:0000256" key="1">
    <source>
        <dbReference type="SAM" id="MobiDB-lite"/>
    </source>
</evidence>
<feature type="region of interest" description="Disordered" evidence="1">
    <location>
        <begin position="1"/>
        <end position="31"/>
    </location>
</feature>
<reference evidence="4" key="1">
    <citation type="journal article" date="2017" name="Nat. Ecol. Evol.">
        <title>Genome expansion and lineage-specific genetic innovations in the forest pathogenic fungi Armillaria.</title>
        <authorList>
            <person name="Sipos G."/>
            <person name="Prasanna A.N."/>
            <person name="Walter M.C."/>
            <person name="O'Connor E."/>
            <person name="Balint B."/>
            <person name="Krizsan K."/>
            <person name="Kiss B."/>
            <person name="Hess J."/>
            <person name="Varga T."/>
            <person name="Slot J."/>
            <person name="Riley R."/>
            <person name="Boka B."/>
            <person name="Rigling D."/>
            <person name="Barry K."/>
            <person name="Lee J."/>
            <person name="Mihaltcheva S."/>
            <person name="LaButti K."/>
            <person name="Lipzen A."/>
            <person name="Waldron R."/>
            <person name="Moloney N.M."/>
            <person name="Sperisen C."/>
            <person name="Kredics L."/>
            <person name="Vagvoelgyi C."/>
            <person name="Patrignani A."/>
            <person name="Fitzpatrick D."/>
            <person name="Nagy I."/>
            <person name="Doyle S."/>
            <person name="Anderson J.B."/>
            <person name="Grigoriev I.V."/>
            <person name="Gueldener U."/>
            <person name="Muensterkoetter M."/>
            <person name="Nagy L.G."/>
        </authorList>
    </citation>
    <scope>NUCLEOTIDE SEQUENCE [LARGE SCALE GENOMIC DNA]</scope>
    <source>
        <strain evidence="4">Ar21-2</strain>
    </source>
</reference>
<dbReference type="Pfam" id="PF20236">
    <property type="entry name" value="DUF6593"/>
    <property type="match status" value="1"/>
</dbReference>
<dbReference type="Proteomes" id="UP000217790">
    <property type="component" value="Unassembled WGS sequence"/>
</dbReference>
<evidence type="ECO:0000259" key="2">
    <source>
        <dbReference type="Pfam" id="PF20236"/>
    </source>
</evidence>
<dbReference type="InParanoid" id="A0A2H3CBQ6"/>
<dbReference type="OMA" id="MCHSSTA"/>
<name>A0A2H3CBQ6_ARMGA</name>
<dbReference type="InterPro" id="IPR046528">
    <property type="entry name" value="DUF6593"/>
</dbReference>
<dbReference type="EMBL" id="KZ293744">
    <property type="protein sequence ID" value="PBK80499.1"/>
    <property type="molecule type" value="Genomic_DNA"/>
</dbReference>
<keyword evidence="4" id="KW-1185">Reference proteome</keyword>
<dbReference type="OrthoDB" id="3174721at2759"/>
<accession>A0A2H3CBQ6</accession>
<sequence length="280" mass="31293">MASLRRTDTLSLPPSYEVSERSLGAGNPTHQSGPAIATAAISSHQYLTTLSNHADNLVTTSTDDVQLMPPMPENTVPSIEPPLYNAVSRLTEPVTYSFRPHSLNTMVLVPPDLRPRYHISTGSNCFIPSSYITTIRRGGTEHDELVADFEMGASKLPESVYIRGGEYHIKDTIKICKSAHLGRNISWKDRQAFYNNHQEWTLGSQNIEWDLSENTKVCTSSSRTSRAPKVIYAKFTPRRGRSLAQLEVTPEGQELFDDILISALILERRRLMLDSVNYGT</sequence>
<protein>
    <recommendedName>
        <fullName evidence="2">DUF6593 domain-containing protein</fullName>
    </recommendedName>
</protein>
<organism evidence="3 4">
    <name type="scientific">Armillaria gallica</name>
    <name type="common">Bulbous honey fungus</name>
    <name type="synonym">Armillaria bulbosa</name>
    <dbReference type="NCBI Taxonomy" id="47427"/>
    <lineage>
        <taxon>Eukaryota</taxon>
        <taxon>Fungi</taxon>
        <taxon>Dikarya</taxon>
        <taxon>Basidiomycota</taxon>
        <taxon>Agaricomycotina</taxon>
        <taxon>Agaricomycetes</taxon>
        <taxon>Agaricomycetidae</taxon>
        <taxon>Agaricales</taxon>
        <taxon>Marasmiineae</taxon>
        <taxon>Physalacriaceae</taxon>
        <taxon>Armillaria</taxon>
    </lineage>
</organism>
<feature type="domain" description="DUF6593" evidence="2">
    <location>
        <begin position="104"/>
        <end position="270"/>
    </location>
</feature>
<gene>
    <name evidence="3" type="ORF">ARMGADRAFT_1171883</name>
</gene>
<proteinExistence type="predicted"/>
<evidence type="ECO:0000313" key="4">
    <source>
        <dbReference type="Proteomes" id="UP000217790"/>
    </source>
</evidence>
<dbReference type="AlphaFoldDB" id="A0A2H3CBQ6"/>
<evidence type="ECO:0000313" key="3">
    <source>
        <dbReference type="EMBL" id="PBK80499.1"/>
    </source>
</evidence>